<comment type="caution">
    <text evidence="1">The sequence shown here is derived from an EMBL/GenBank/DDBJ whole genome shotgun (WGS) entry which is preliminary data.</text>
</comment>
<organism evidence="1 2">
    <name type="scientific">Plastoroseomonas hellenica</name>
    <dbReference type="NCBI Taxonomy" id="2687306"/>
    <lineage>
        <taxon>Bacteria</taxon>
        <taxon>Pseudomonadati</taxon>
        <taxon>Pseudomonadota</taxon>
        <taxon>Alphaproteobacteria</taxon>
        <taxon>Acetobacterales</taxon>
        <taxon>Acetobacteraceae</taxon>
        <taxon>Plastoroseomonas</taxon>
    </lineage>
</organism>
<evidence type="ECO:0000313" key="2">
    <source>
        <dbReference type="Proteomes" id="UP001196870"/>
    </source>
</evidence>
<sequence length="71" mass="8090">MADFIPTELTPDMLKAGVDALREMVPCSDEWEQKGVEEFVTRIWAACAIAYDTHGRQLSLWEPLRGLSTRH</sequence>
<gene>
    <name evidence="1" type="ORF">GXW71_24400</name>
</gene>
<dbReference type="EMBL" id="JAAGBB010000036">
    <property type="protein sequence ID" value="MBR0667520.1"/>
    <property type="molecule type" value="Genomic_DNA"/>
</dbReference>
<evidence type="ECO:0000313" key="1">
    <source>
        <dbReference type="EMBL" id="MBR0667520.1"/>
    </source>
</evidence>
<dbReference type="RefSeq" id="WP_211855300.1">
    <property type="nucleotide sequence ID" value="NZ_JAAGBB010000036.1"/>
</dbReference>
<accession>A0ABS5F4M7</accession>
<dbReference type="Proteomes" id="UP001196870">
    <property type="component" value="Unassembled WGS sequence"/>
</dbReference>
<keyword evidence="2" id="KW-1185">Reference proteome</keyword>
<reference evidence="2" key="1">
    <citation type="journal article" date="2021" name="Syst. Appl. Microbiol.">
        <title>Roseomonas hellenica sp. nov., isolated from roots of wild-growing Alkanna tinctoria.</title>
        <authorList>
            <person name="Rat A."/>
            <person name="Naranjo H.D."/>
            <person name="Lebbe L."/>
            <person name="Cnockaert M."/>
            <person name="Krigas N."/>
            <person name="Grigoriadou K."/>
            <person name="Maloupa E."/>
            <person name="Willems A."/>
        </authorList>
    </citation>
    <scope>NUCLEOTIDE SEQUENCE [LARGE SCALE GENOMIC DNA]</scope>
    <source>
        <strain evidence="2">LMG 31523</strain>
    </source>
</reference>
<protein>
    <submittedName>
        <fullName evidence="1">Uncharacterized protein</fullName>
    </submittedName>
</protein>
<proteinExistence type="predicted"/>
<name>A0ABS5F4M7_9PROT</name>